<dbReference type="Pfam" id="PF00975">
    <property type="entry name" value="Thioesterase"/>
    <property type="match status" value="1"/>
</dbReference>
<dbReference type="InterPro" id="IPR001242">
    <property type="entry name" value="Condensation_dom"/>
</dbReference>
<dbReference type="InterPro" id="IPR020802">
    <property type="entry name" value="TesA-like"/>
</dbReference>
<keyword evidence="7" id="KW-1185">Reference proteome</keyword>
<dbReference type="Gene3D" id="3.40.50.1820">
    <property type="entry name" value="alpha/beta hydrolase"/>
    <property type="match status" value="3"/>
</dbReference>
<dbReference type="SUPFAM" id="SSF52777">
    <property type="entry name" value="CoA-dependent acyltransferases"/>
    <property type="match status" value="8"/>
</dbReference>
<dbReference type="Gene3D" id="3.40.50.12780">
    <property type="entry name" value="N-terminal domain of ligase-like"/>
    <property type="match status" value="2"/>
</dbReference>
<dbReference type="PROSITE" id="PS00012">
    <property type="entry name" value="PHOSPHOPANTETHEINE"/>
    <property type="match status" value="3"/>
</dbReference>
<dbReference type="PANTHER" id="PTHR45527:SF14">
    <property type="entry name" value="PLIPASTATIN SYNTHASE SUBUNIT B"/>
    <property type="match status" value="1"/>
</dbReference>
<feature type="domain" description="Carrier" evidence="5">
    <location>
        <begin position="2052"/>
        <end position="2127"/>
    </location>
</feature>
<dbReference type="PANTHER" id="PTHR45527">
    <property type="entry name" value="NONRIBOSOMAL PEPTIDE SYNTHETASE"/>
    <property type="match status" value="1"/>
</dbReference>
<dbReference type="InterPro" id="IPR009081">
    <property type="entry name" value="PP-bd_ACP"/>
</dbReference>
<evidence type="ECO:0000259" key="5">
    <source>
        <dbReference type="PROSITE" id="PS50075"/>
    </source>
</evidence>
<accession>A0ABQ3DDL6</accession>
<dbReference type="PROSITE" id="PS50075">
    <property type="entry name" value="CARRIER"/>
    <property type="match status" value="4"/>
</dbReference>
<dbReference type="Gene3D" id="3.30.559.30">
    <property type="entry name" value="Nonribosomal peptide synthetase, condensation domain"/>
    <property type="match status" value="4"/>
</dbReference>
<dbReference type="CDD" id="cd05930">
    <property type="entry name" value="A_NRPS"/>
    <property type="match status" value="1"/>
</dbReference>
<evidence type="ECO:0000256" key="1">
    <source>
        <dbReference type="ARBA" id="ARBA00001957"/>
    </source>
</evidence>
<dbReference type="InterPro" id="IPR025110">
    <property type="entry name" value="AMP-bd_C"/>
</dbReference>
<dbReference type="Gene3D" id="3.40.50.980">
    <property type="match status" value="4"/>
</dbReference>
<dbReference type="CDD" id="cd17643">
    <property type="entry name" value="A_NRPS_Cytc1-like"/>
    <property type="match status" value="1"/>
</dbReference>
<dbReference type="CDD" id="cd19540">
    <property type="entry name" value="LCL_NRPS-like"/>
    <property type="match status" value="1"/>
</dbReference>
<gene>
    <name evidence="6" type="ORF">GCM10010345_85440</name>
</gene>
<sequence length="4555" mass="489342">MVEYADYRWPLTAGQLGIWNVQQLEPHSAAYNIAEYVEFRGALDVGMFLTALRRLVEEADLAHVRFETAEDGSVAQRFARDPRWRPVFVDVRGEAEPRAAAEAWMRADVGRPVDLWEGPLFTQALLAVGDSRYFWYQRVHHIIGDGYSGSLMVARCAEIYTALTRGTPVEEGAFPSSVLLIEGDRAYRASAQFQADRDFWRAAFADRPELPVVRDRSESALSGGPARRSDEIEAGIAEDLRTLARKLRTSFSAVLIAAAAMSTGARTGADEVVLGIPVLGRKGRVQLGTPGMMSNILPVRFRLRPEQTVAEFVRSVTHTLRAALRHDRYRYEDIVRDLHLVGRGPLFAAVVNVMPFDHDVSFGDIPAQVHGLSGGEFHDLSITVRAPRPGAPVTVTVDARAAVSAGERSERTAEYFRKALHGLAAAAPDDVIGRFTLLGDAERERMLAWGTGLSSEVPVRTLPELFEEQVARTPAATAVVFEEVRWTYAELNARANRLARLLVARGVAAGDRVAVVLERSADLVVALLAVVKSGAAYVPVDPAYPADRIGYLLADAAPSAAIVSAGTAASVPAGLTRVVLDHPATRAALDSCGGGNLTDDDRHGRLLPAQPAYVIHTSGSTGRPKGVTVPHSGVVNRLAWMQDMFRLRASDRVVQKTPFSFDVSVWEFFWPLAEGATLVVARPGGHRDPDYLADLIEREGVSVGHFVPSMLSAFTAAAEASGRSLPSLRAVVSSGEALSARLRDRFLDCFGVPLHNLYGPTEASVDVTAWACRPDEERGATVPLGRPVWNTQVYVLDGWLRPVPVGAAGELYLAGVQLAQAYHGRPGLTAERFLANPYGAPGERMYRTGDLARWDQEGWLEYLGRTDDQVKLRGARIEPGEIAAALLTHTDVLEAVVVVREDQPGHQRLVAYVVPTGDADAVDPSVLRSHADAVLPDHMVPSAFEVLDALPLTVNGKLDRAALPAPRPTAYDATGRKPATEREELLCALFADVLGLPAVGVDDNFFTLGGHSLLAVALVERAREHGIGIDVRTLFSAPTVAQVAATVGARPRPAEPAGQGIPAGVTRITPEMVPSAGLTDEELERVAAEVPGGVGNIADIYPLAPLQEGIFFHSVLEGESADPYVLPVVLVADGRARLDAFLAAVQRVVDRHDVLRTSFVGEGVKEPVQVVWRIAELEVAETAWPADPLGEQDAAERLMAACTPRMDLSRAPLVRAHVTQEPGQDRWWLLLHIHHLVQDHTALDVLLGEIAAFLDGREDGLPEPLPFREFVARARRGTAREEHERYFAQLLGDVTEPTAPFGVLDVHGDGRDMAELGVPLADAVARRIRVQARRLGVSPAVLFHVAWARVVAASSGRDDVVFGTVLFGRMNAGTGSDRVPGLFINTLPARLDTGTVSVTEAVERMRRQLADLLPHEHAPLALAQQAGGVPARTPLFTSLLNYRHGGGHETDLPLKGVEFRQARERTNYPVSMNIEDTGTGFRLVAQTTVPVGPGAVTALLATATERLTTALETAPDTALRRVGVLDDARLQHVLHTLNDTSRDVPVATLTGLFEEQVARTPAATAVVFEEVRWTYAELNARANRLARLLVARGVAAGDRVAVVLERSADLVVALLAVVKSGAAYVPVDPAYPADRIGYLLADAAPSAAIVSAGTAASVPAGLTRVVLDHPATRAALDSCGGGNLTDDDRHGRLLPAQPAYVIHTSGSTGRPKGVTVSHQAVCHYLMWAAHTYPGLSGTALLHSSVAFDLTVTALFGTLTCGGTLLGGDVRERLPEGRELSFLKATPSHLALLSGRNAAELLGGEVVLGGEGLHGEQLAWLRATRPQVTVVNEYGPTEAAVGCVAFGVRAADAPAEGGVPIGRPVWNTRAYVLDGGLCPVPVGAAGELYLAGAQLAQGYLGRPGLTAERFVACPYGAPGERMYRTGDLVRWRADGHLEYLGRTDDQVKVRGFRIELGEVEAALLAHPDVTGAAAVVRGDGPGDGRLIGYVVRADGSGAVGDGDIRAHVARMLPAHMVPAAVVVLDELSLTANGKLDRGALPEPDFTSRTSQDGPRTALEEILCAAFADLLGVRRVGIHDSFFDLGGHSLLATRLAGRVRAATGAELPLADIFTHPTVAELAARLDGLFTPRRPPLERLPRPAHAPVSPAQRRLWFLGRLEGPSATYNVTAAMRLEGSLDVSALAAALRDVRERHEILRTVIETVAGEPRQRLLPSSDRFEVLTVEPGPFDDAELAQRIEETVSHRFDLAREAPLRVGLFGVRADAWVLVLNVHHVASDGWSTAVLAQDVSTAYRARVAGRAPDWPELPVQYADYALWQSRLLDAGNGPGSVRHRQLAYWRTVLEASPRETQLPLDRARRATAGHEGASVDLCVSASVHQRLTALARSHDVTPFMILQAALAALLLRLGGVPDLPIGTVVAGRTDEKLDRLVGPFINTLVLRHDLSGNPSFAQLLARTRDVVLGALAHQDLPFEDLVEDLSPERSTAVHPLFQVMLLLQNHAEAVVDLPGVTARTVPTGHTPAKLDLTFELKEVFGDGQPAGLAGTLTYATALFTEDSAHLLVRRFVHVLELLTEDPGLRIDDIDPLLAGERSQLLGARPAPGPEVPPSTLHAMVEQQAARVPDAVAVVRDGRALRYRELNERANRLARLLIARGAGPGDLVGVALDRSEDLVVAALAVMKAGAAYLPIDPGYPTERIAYTLRDAGAVVVITHSATEACLAESDGVDRVCLDDAATVRFRAAADGSDVTDSERAGTLTAEHPAYAIYTSGSTGRPKGVLVTHANVAALLRSTRDTFRFTGDDVWAWFHSFAFDFSVWEIWGALTHGGRLVVVPFDTSRSPRDLLRLLARERVTVLNQTPSAFYQLDLADSADRRTSAQLCLRVVIFGGEALDTTRLTAWYDRHAATTPQLVNMYGITETTVHVTHVSLTVGATGRTGHGSLIGRPVPGVRAYVLDAGMRPLPPGAAGELYVGGSGVALGYLGRPALTAGRFLADPFGRPGDRMYRTGDIARWNTAGELEYLGRSDDQVKIRGFRIEPGEIETALASHPAVTQAAALVREEHDGDQRLVAYAVLAPTAADVTGQTLRAHLTHLLPSYMVPSVMVVEELPLTVNGKLDRGALPAPEPAGQNTDGPRDETEELLCAVFADVLGVARIGIHDSFFELGGHSLAAVTLIERLREQGVAVDIRSLFVSPTVAGLAAASTRPADAEEPEPGPVWPAGAEEAAGASSPSAGLMEVVARRIPGGPANVADVYPLAPLQEGIFFHSLMSADGDSDVYVLPTVLAFDTRDRRSAFLAALQRVVDRHDVLRTAMVWDGPAEPVQVVVRQAVVPVREVPLPGSRADVATELLAAAGSRMPLGQAPLLRVTMSRERVDGHWPLLVQVHHLIQDHTGLDTLIGEIAAVMEGREDLLPAPVPFREFVMRARRQTPREEHEAFFRDRLAGVTEPTAPFGLVDVRGDGSTVRDAARQVDPVLAGQVRETARDLGVSPAVLFHVAWARVVAATSARQDVVFGTLLFGRLRGGEGADRVPGLFINTLPVRMDTGAHGVHDAVADMRRGLAELLAHEHAPLAVAQQASGLPPQSPLFTSLFNYRYGNPPGTRTGLDGARVLFSQERNNYPLTVSVDDFTTGFSVTVQAVESVDADLVGALLENTVGALVTALREDPGLPLHEVPVLGDAQRRHLLAAVPDPRAEAAERAAVPAVTVPALFERYVAAAPDRPALVHRGTQWTYGDLNARANQLARVLIRHGVGPERLVAVAMDNSPLLVTALLAVLKAGGAYLPLDAAYPADRITYMTDDARPVLVLTTSRVREGLPELDIPTLDLDESGLPTSVPDDLADDDLTDDDRTSPLVAGHPAYVMYTSGSTGRPKGTTVTHGAVTDLITPADHVALAPGDTVAQLASVSFDAATFEIWGALLNGARLALPGTRGMGPVELKEFLSDHRVTVCWLTAGLFHEMVDADPEIFRPVRHLLAGGDVLSAAHCRTLLGRLPHLRLVNGYGPTENTTFSTTHTVRAEDLDGAASVPIGRPLPGSRAYVLDARLQLCPPGVAGELHVAGPGLARGYLNRPGLTAQRFVADPYGRPGERMYRTGDVARWGRDGQLEFLGRTDRQVKVRGYRVEPGEIENALLSLACVRQAAVTVRDDGPAGRLLAAWVVPAPGLDVREEQVRAELADLLPAHLLPATLTVLDALPLTANGKVDRDALPFAGLAAGTPSGEPRTVREKILCELFAEVLGIPRMGIHDSFFEMGGHSLLVARLITVIRKRLHVDVPFRALFAAPTVAQLAPRLGPSTQWEAFRTVLPLRSTGTDTPLFCVHPLAGLSWAYAPLARHIPASVPLYGLQARGFYDSDPLPGSLREMAAHYLQEMRRVQPAGPYHLLGWSLGGVIAQEMAVQLQEAGERTASLVLLDSFPSLETERQNQEAGQDTAADPTGPASDEASPNPAGNGFRLENLDDYIRANPVSLTEEEFAVARRIIRNNGRLYLTHTPRTYEGDAFLVVATADKPPHTDPVKDWAPTITGHIEELRLACGHHDVVLPEHLERIWTAFREHSRDGWPR</sequence>
<dbReference type="SUPFAM" id="SSF47336">
    <property type="entry name" value="ACP-like"/>
    <property type="match status" value="4"/>
</dbReference>
<feature type="region of interest" description="Disordered" evidence="4">
    <location>
        <begin position="3113"/>
        <end position="3132"/>
    </location>
</feature>
<dbReference type="Proteomes" id="UP000653644">
    <property type="component" value="Unassembled WGS sequence"/>
</dbReference>
<dbReference type="InterPro" id="IPR042099">
    <property type="entry name" value="ANL_N_sf"/>
</dbReference>
<dbReference type="Gene3D" id="3.30.559.10">
    <property type="entry name" value="Chloramphenicol acetyltransferase-like domain"/>
    <property type="match status" value="4"/>
</dbReference>
<dbReference type="InterPro" id="IPR010071">
    <property type="entry name" value="AA_adenyl_dom"/>
</dbReference>
<comment type="caution">
    <text evidence="6">The sequence shown here is derived from an EMBL/GenBank/DDBJ whole genome shotgun (WGS) entry which is preliminary data.</text>
</comment>
<evidence type="ECO:0000313" key="6">
    <source>
        <dbReference type="EMBL" id="GHA68723.1"/>
    </source>
</evidence>
<dbReference type="InterPro" id="IPR020845">
    <property type="entry name" value="AMP-binding_CS"/>
</dbReference>
<dbReference type="Gene3D" id="1.10.1200.10">
    <property type="entry name" value="ACP-like"/>
    <property type="match status" value="1"/>
</dbReference>
<dbReference type="Pfam" id="PF13193">
    <property type="entry name" value="AMP-binding_C"/>
    <property type="match status" value="4"/>
</dbReference>
<keyword evidence="2" id="KW-0596">Phosphopantetheine</keyword>
<dbReference type="InterPro" id="IPR001031">
    <property type="entry name" value="Thioesterase"/>
</dbReference>
<dbReference type="CDD" id="cd12117">
    <property type="entry name" value="A_NRPS_Srf_like"/>
    <property type="match status" value="1"/>
</dbReference>
<feature type="domain" description="Carrier" evidence="5">
    <location>
        <begin position="4215"/>
        <end position="4290"/>
    </location>
</feature>
<dbReference type="RefSeq" id="WP_189894627.1">
    <property type="nucleotide sequence ID" value="NZ_BMVN01000066.1"/>
</dbReference>
<evidence type="ECO:0000256" key="4">
    <source>
        <dbReference type="SAM" id="MobiDB-lite"/>
    </source>
</evidence>
<dbReference type="SUPFAM" id="SSF56801">
    <property type="entry name" value="Acetyl-CoA synthetase-like"/>
    <property type="match status" value="4"/>
</dbReference>
<dbReference type="InterPro" id="IPR045851">
    <property type="entry name" value="AMP-bd_C_sf"/>
</dbReference>
<dbReference type="EMBL" id="BMVN01000066">
    <property type="protein sequence ID" value="GHA68723.1"/>
    <property type="molecule type" value="Genomic_DNA"/>
</dbReference>
<proteinExistence type="predicted"/>
<dbReference type="Gene3D" id="2.30.38.10">
    <property type="entry name" value="Luciferase, Domain 3"/>
    <property type="match status" value="2"/>
</dbReference>
<evidence type="ECO:0000313" key="7">
    <source>
        <dbReference type="Proteomes" id="UP000653644"/>
    </source>
</evidence>
<dbReference type="SUPFAM" id="SSF53474">
    <property type="entry name" value="alpha/beta-Hydrolases"/>
    <property type="match status" value="1"/>
</dbReference>
<reference evidence="7" key="1">
    <citation type="journal article" date="2019" name="Int. J. Syst. Evol. Microbiol.">
        <title>The Global Catalogue of Microorganisms (GCM) 10K type strain sequencing project: providing services to taxonomists for standard genome sequencing and annotation.</title>
        <authorList>
            <consortium name="The Broad Institute Genomics Platform"/>
            <consortium name="The Broad Institute Genome Sequencing Center for Infectious Disease"/>
            <person name="Wu L."/>
            <person name="Ma J."/>
        </authorList>
    </citation>
    <scope>NUCLEOTIDE SEQUENCE [LARGE SCALE GENOMIC DNA]</scope>
    <source>
        <strain evidence="7">JCM 4733</strain>
    </source>
</reference>
<feature type="domain" description="Carrier" evidence="5">
    <location>
        <begin position="977"/>
        <end position="1051"/>
    </location>
</feature>
<dbReference type="CDD" id="cd19544">
    <property type="entry name" value="E-C_NRPS"/>
    <property type="match status" value="2"/>
</dbReference>
<dbReference type="CDD" id="cd17646">
    <property type="entry name" value="A_NRPS_AB3403-like"/>
    <property type="match status" value="1"/>
</dbReference>
<comment type="cofactor">
    <cofactor evidence="1">
        <name>pantetheine 4'-phosphate</name>
        <dbReference type="ChEBI" id="CHEBI:47942"/>
    </cofactor>
</comment>
<evidence type="ECO:0000256" key="3">
    <source>
        <dbReference type="ARBA" id="ARBA00022553"/>
    </source>
</evidence>
<feature type="region of interest" description="Disordered" evidence="4">
    <location>
        <begin position="3200"/>
        <end position="3223"/>
    </location>
</feature>
<dbReference type="SMART" id="SM00824">
    <property type="entry name" value="PKS_TE"/>
    <property type="match status" value="1"/>
</dbReference>
<dbReference type="NCBIfam" id="NF003417">
    <property type="entry name" value="PRK04813.1"/>
    <property type="match status" value="4"/>
</dbReference>
<dbReference type="InterPro" id="IPR000873">
    <property type="entry name" value="AMP-dep_synth/lig_dom"/>
</dbReference>
<dbReference type="InterPro" id="IPR006162">
    <property type="entry name" value="Ppantetheine_attach_site"/>
</dbReference>
<dbReference type="SMART" id="SM00823">
    <property type="entry name" value="PKS_PP"/>
    <property type="match status" value="4"/>
</dbReference>
<dbReference type="InterPro" id="IPR036736">
    <property type="entry name" value="ACP-like_sf"/>
</dbReference>
<feature type="region of interest" description="Disordered" evidence="4">
    <location>
        <begin position="4414"/>
        <end position="4447"/>
    </location>
</feature>
<evidence type="ECO:0000256" key="2">
    <source>
        <dbReference type="ARBA" id="ARBA00022450"/>
    </source>
</evidence>
<organism evidence="6 7">
    <name type="scientific">Streptomyces canarius</name>
    <dbReference type="NCBI Taxonomy" id="285453"/>
    <lineage>
        <taxon>Bacteria</taxon>
        <taxon>Bacillati</taxon>
        <taxon>Actinomycetota</taxon>
        <taxon>Actinomycetes</taxon>
        <taxon>Kitasatosporales</taxon>
        <taxon>Streptomycetaceae</taxon>
        <taxon>Streptomyces</taxon>
    </lineage>
</organism>
<dbReference type="NCBIfam" id="TIGR01733">
    <property type="entry name" value="AA-adenyl-dom"/>
    <property type="match status" value="4"/>
</dbReference>
<dbReference type="InterPro" id="IPR029058">
    <property type="entry name" value="AB_hydrolase_fold"/>
</dbReference>
<dbReference type="Gene3D" id="3.30.300.30">
    <property type="match status" value="4"/>
</dbReference>
<dbReference type="Pfam" id="PF00668">
    <property type="entry name" value="Condensation"/>
    <property type="match status" value="4"/>
</dbReference>
<dbReference type="InterPro" id="IPR020806">
    <property type="entry name" value="PKS_PP-bd"/>
</dbReference>
<dbReference type="Pfam" id="PF00501">
    <property type="entry name" value="AMP-binding"/>
    <property type="match status" value="4"/>
</dbReference>
<dbReference type="Pfam" id="PF00550">
    <property type="entry name" value="PP-binding"/>
    <property type="match status" value="4"/>
</dbReference>
<name>A0ABQ3DDL6_9ACTN</name>
<keyword evidence="3" id="KW-0597">Phosphoprotein</keyword>
<feature type="domain" description="Carrier" evidence="5">
    <location>
        <begin position="3130"/>
        <end position="3204"/>
    </location>
</feature>
<dbReference type="PROSITE" id="PS00455">
    <property type="entry name" value="AMP_BINDING"/>
    <property type="match status" value="3"/>
</dbReference>
<protein>
    <submittedName>
        <fullName evidence="6">Non-ribosomal peptide synthetase</fullName>
    </submittedName>
</protein>
<feature type="region of interest" description="Disordered" evidence="4">
    <location>
        <begin position="3819"/>
        <end position="3846"/>
    </location>
</feature>
<dbReference type="InterPro" id="IPR023213">
    <property type="entry name" value="CAT-like_dom_sf"/>
</dbReference>